<comment type="caution">
    <text evidence="1">The sequence shown here is derived from an EMBL/GenBank/DDBJ whole genome shotgun (WGS) entry which is preliminary data.</text>
</comment>
<dbReference type="Proteomes" id="UP000265703">
    <property type="component" value="Unassembled WGS sequence"/>
</dbReference>
<evidence type="ECO:0000313" key="2">
    <source>
        <dbReference type="Proteomes" id="UP000265703"/>
    </source>
</evidence>
<dbReference type="AlphaFoldDB" id="A0A397TME3"/>
<name>A0A397TME3_9GLOM</name>
<gene>
    <name evidence="1" type="ORF">C1645_747560</name>
</gene>
<evidence type="ECO:0000313" key="1">
    <source>
        <dbReference type="EMBL" id="RIA99383.1"/>
    </source>
</evidence>
<organism evidence="1 2">
    <name type="scientific">Glomus cerebriforme</name>
    <dbReference type="NCBI Taxonomy" id="658196"/>
    <lineage>
        <taxon>Eukaryota</taxon>
        <taxon>Fungi</taxon>
        <taxon>Fungi incertae sedis</taxon>
        <taxon>Mucoromycota</taxon>
        <taxon>Glomeromycotina</taxon>
        <taxon>Glomeromycetes</taxon>
        <taxon>Glomerales</taxon>
        <taxon>Glomeraceae</taxon>
        <taxon>Glomus</taxon>
    </lineage>
</organism>
<protein>
    <submittedName>
        <fullName evidence="1">Uncharacterized protein</fullName>
    </submittedName>
</protein>
<keyword evidence="2" id="KW-1185">Reference proteome</keyword>
<accession>A0A397TME3</accession>
<proteinExistence type="predicted"/>
<dbReference type="EMBL" id="QKYT01000005">
    <property type="protein sequence ID" value="RIA99383.1"/>
    <property type="molecule type" value="Genomic_DNA"/>
</dbReference>
<reference evidence="1 2" key="1">
    <citation type="submission" date="2018-06" db="EMBL/GenBank/DDBJ databases">
        <title>Comparative genomics reveals the genomic features of Rhizophagus irregularis, R. cerebriforme, R. diaphanum and Gigaspora rosea, and their symbiotic lifestyle signature.</title>
        <authorList>
            <person name="Morin E."/>
            <person name="San Clemente H."/>
            <person name="Chen E.C.H."/>
            <person name="De La Providencia I."/>
            <person name="Hainaut M."/>
            <person name="Kuo A."/>
            <person name="Kohler A."/>
            <person name="Murat C."/>
            <person name="Tang N."/>
            <person name="Roy S."/>
            <person name="Loubradou J."/>
            <person name="Henrissat B."/>
            <person name="Grigoriev I.V."/>
            <person name="Corradi N."/>
            <person name="Roux C."/>
            <person name="Martin F.M."/>
        </authorList>
    </citation>
    <scope>NUCLEOTIDE SEQUENCE [LARGE SCALE GENOMIC DNA]</scope>
    <source>
        <strain evidence="1 2">DAOM 227022</strain>
    </source>
</reference>
<sequence length="56" mass="6993">MLLNKYLNILFYYKKIVEKEIFANHNILLDYLTWENKIFHQLYYQNNLYYKGLGNL</sequence>